<reference evidence="1 2" key="1">
    <citation type="journal article" date="2021" name="Elife">
        <title>Chloroplast acquisition without the gene transfer in kleptoplastic sea slugs, Plakobranchus ocellatus.</title>
        <authorList>
            <person name="Maeda T."/>
            <person name="Takahashi S."/>
            <person name="Yoshida T."/>
            <person name="Shimamura S."/>
            <person name="Takaki Y."/>
            <person name="Nagai Y."/>
            <person name="Toyoda A."/>
            <person name="Suzuki Y."/>
            <person name="Arimoto A."/>
            <person name="Ishii H."/>
            <person name="Satoh N."/>
            <person name="Nishiyama T."/>
            <person name="Hasebe M."/>
            <person name="Maruyama T."/>
            <person name="Minagawa J."/>
            <person name="Obokata J."/>
            <person name="Shigenobu S."/>
        </authorList>
    </citation>
    <scope>NUCLEOTIDE SEQUENCE [LARGE SCALE GENOMIC DNA]</scope>
</reference>
<protein>
    <submittedName>
        <fullName evidence="1">Uncharacterized protein</fullName>
    </submittedName>
</protein>
<proteinExistence type="predicted"/>
<keyword evidence="2" id="KW-1185">Reference proteome</keyword>
<organism evidence="1 2">
    <name type="scientific">Elysia marginata</name>
    <dbReference type="NCBI Taxonomy" id="1093978"/>
    <lineage>
        <taxon>Eukaryota</taxon>
        <taxon>Metazoa</taxon>
        <taxon>Spiralia</taxon>
        <taxon>Lophotrochozoa</taxon>
        <taxon>Mollusca</taxon>
        <taxon>Gastropoda</taxon>
        <taxon>Heterobranchia</taxon>
        <taxon>Euthyneura</taxon>
        <taxon>Panpulmonata</taxon>
        <taxon>Sacoglossa</taxon>
        <taxon>Placobranchoidea</taxon>
        <taxon>Plakobranchidae</taxon>
        <taxon>Elysia</taxon>
    </lineage>
</organism>
<evidence type="ECO:0000313" key="2">
    <source>
        <dbReference type="Proteomes" id="UP000762676"/>
    </source>
</evidence>
<dbReference type="EMBL" id="BMAT01013903">
    <property type="protein sequence ID" value="GFS22621.1"/>
    <property type="molecule type" value="Genomic_DNA"/>
</dbReference>
<dbReference type="AlphaFoldDB" id="A0AAV4JJV7"/>
<gene>
    <name evidence="1" type="ORF">ElyMa_006956000</name>
</gene>
<comment type="caution">
    <text evidence="1">The sequence shown here is derived from an EMBL/GenBank/DDBJ whole genome shotgun (WGS) entry which is preliminary data.</text>
</comment>
<dbReference type="Proteomes" id="UP000762676">
    <property type="component" value="Unassembled WGS sequence"/>
</dbReference>
<accession>A0AAV4JJV7</accession>
<evidence type="ECO:0000313" key="1">
    <source>
        <dbReference type="EMBL" id="GFS22621.1"/>
    </source>
</evidence>
<name>A0AAV4JJV7_9GAST</name>
<sequence length="103" mass="11512">MIKTTCETKSSVPFHTSGVHSCQIFLPCQLTQRTVTLVDNAGKQERVRFPRPSSRHALGYLLGETSLGSFYFPINYLPVSYREASWDIKRGQISAADKMCAIA</sequence>